<dbReference type="Gene3D" id="2.40.10.10">
    <property type="entry name" value="Trypsin-like serine proteases"/>
    <property type="match status" value="2"/>
</dbReference>
<evidence type="ECO:0000256" key="4">
    <source>
        <dbReference type="ARBA" id="ARBA00023136"/>
    </source>
</evidence>
<evidence type="ECO:0000313" key="6">
    <source>
        <dbReference type="EMBL" id="SNQ50616.1"/>
    </source>
</evidence>
<protein>
    <submittedName>
        <fullName evidence="6">Putative enzyme</fullName>
        <ecNumber evidence="6">3.4.21.-</ecNumber>
    </submittedName>
</protein>
<dbReference type="GO" id="GO:0016787">
    <property type="term" value="F:hydrolase activity"/>
    <property type="evidence" value="ECO:0007669"/>
    <property type="project" value="UniProtKB-KW"/>
</dbReference>
<proteinExistence type="predicted"/>
<dbReference type="PANTHER" id="PTHR43019:SF23">
    <property type="entry name" value="PROTEASE DO-LIKE 5, CHLOROPLASTIC"/>
    <property type="match status" value="1"/>
</dbReference>
<dbReference type="GO" id="GO:0009403">
    <property type="term" value="P:toxin biosynthetic process"/>
    <property type="evidence" value="ECO:0007669"/>
    <property type="project" value="InterPro"/>
</dbReference>
<comment type="subcellular location">
    <subcellularLocation>
        <location evidence="1">Membrane</location>
        <topology evidence="1">Multi-pass membrane protein</topology>
    </subcellularLocation>
</comment>
<dbReference type="EMBL" id="FZMO01000445">
    <property type="protein sequence ID" value="SNQ50616.1"/>
    <property type="molecule type" value="Genomic_DNA"/>
</dbReference>
<dbReference type="Proteomes" id="UP000234331">
    <property type="component" value="Unassembled WGS sequence"/>
</dbReference>
<dbReference type="Pfam" id="PF13365">
    <property type="entry name" value="Trypsin_2"/>
    <property type="match status" value="1"/>
</dbReference>
<dbReference type="NCBIfam" id="NF033740">
    <property type="entry name" value="MarP_fam_protase"/>
    <property type="match status" value="1"/>
</dbReference>
<keyword evidence="6" id="KW-0378">Hydrolase</keyword>
<dbReference type="GO" id="GO:0016020">
    <property type="term" value="C:membrane"/>
    <property type="evidence" value="ECO:0007669"/>
    <property type="project" value="UniProtKB-SubCell"/>
</dbReference>
<gene>
    <name evidence="6" type="ORF">FRACA_50004</name>
</gene>
<keyword evidence="2 5" id="KW-0812">Transmembrane</keyword>
<keyword evidence="3 5" id="KW-1133">Transmembrane helix</keyword>
<feature type="transmembrane region" description="Helical" evidence="5">
    <location>
        <begin position="97"/>
        <end position="118"/>
    </location>
</feature>
<dbReference type="AlphaFoldDB" id="A0A2I2KY87"/>
<reference evidence="6 7" key="1">
    <citation type="submission" date="2017-06" db="EMBL/GenBank/DDBJ databases">
        <authorList>
            <person name="Kim H.J."/>
            <person name="Triplett B.A."/>
        </authorList>
    </citation>
    <scope>NUCLEOTIDE SEQUENCE [LARGE SCALE GENOMIC DNA]</scope>
    <source>
        <strain evidence="6">FRACA_ARgP5</strain>
    </source>
</reference>
<dbReference type="EC" id="3.4.21.-" evidence="6"/>
<dbReference type="PANTHER" id="PTHR43019">
    <property type="entry name" value="SERINE ENDOPROTEASE DEGS"/>
    <property type="match status" value="1"/>
</dbReference>
<dbReference type="RefSeq" id="WP_101834033.1">
    <property type="nucleotide sequence ID" value="NZ_FZMO01000445.1"/>
</dbReference>
<dbReference type="InterPro" id="IPR047680">
    <property type="entry name" value="MarP-like"/>
</dbReference>
<name>A0A2I2KY87_9ACTN</name>
<evidence type="ECO:0000313" key="7">
    <source>
        <dbReference type="Proteomes" id="UP000234331"/>
    </source>
</evidence>
<dbReference type="OrthoDB" id="9766361at2"/>
<dbReference type="InterPro" id="IPR009003">
    <property type="entry name" value="Peptidase_S1_PA"/>
</dbReference>
<accession>A0A2I2KY87</accession>
<organism evidence="6 7">
    <name type="scientific">Frankia canadensis</name>
    <dbReference type="NCBI Taxonomy" id="1836972"/>
    <lineage>
        <taxon>Bacteria</taxon>
        <taxon>Bacillati</taxon>
        <taxon>Actinomycetota</taxon>
        <taxon>Actinomycetes</taxon>
        <taxon>Frankiales</taxon>
        <taxon>Frankiaceae</taxon>
        <taxon>Frankia</taxon>
    </lineage>
</organism>
<keyword evidence="7" id="KW-1185">Reference proteome</keyword>
<feature type="transmembrane region" description="Helical" evidence="5">
    <location>
        <begin position="7"/>
        <end position="40"/>
    </location>
</feature>
<keyword evidence="4 5" id="KW-0472">Membrane</keyword>
<evidence type="ECO:0000256" key="1">
    <source>
        <dbReference type="ARBA" id="ARBA00004141"/>
    </source>
</evidence>
<feature type="transmembrane region" description="Helical" evidence="5">
    <location>
        <begin position="60"/>
        <end position="85"/>
    </location>
</feature>
<dbReference type="SUPFAM" id="SSF50494">
    <property type="entry name" value="Trypsin-like serine proteases"/>
    <property type="match status" value="1"/>
</dbReference>
<dbReference type="InterPro" id="IPR043504">
    <property type="entry name" value="Peptidase_S1_PA_chymotrypsin"/>
</dbReference>
<evidence type="ECO:0000256" key="3">
    <source>
        <dbReference type="ARBA" id="ARBA00022989"/>
    </source>
</evidence>
<dbReference type="Pfam" id="PF02674">
    <property type="entry name" value="Colicin_V"/>
    <property type="match status" value="1"/>
</dbReference>
<evidence type="ECO:0000256" key="2">
    <source>
        <dbReference type="ARBA" id="ARBA00022692"/>
    </source>
</evidence>
<dbReference type="InterPro" id="IPR003825">
    <property type="entry name" value="Colicin-V_CvpA"/>
</dbReference>
<sequence length="394" mass="40616">MPSLLDIILVALIILFAISGYRQGFLVGALSFAGFLGGGVLGAKIVKPFTELIGQQQHGALVALLVVLGLAMAGQVAGTALGVALRDRLTWRPGRAVDAAAGSVLSGISVLLVAWLLATAVQRSSFTTLARSVQDSHVLAAVDNGMPNGVRDTFADLRQLAGNKTFPEVFSSLHGQRIIATDPPDPATVQAIGVRNAAASIVKIRGLARSCNQRVEGSGFVIAPQRVMTNAHVVAGVRNPTVVLSTGVLPAEVVLFDPDRDIAVLRVPDLQRPPLQLRSSPAAAADDPAVIAGFPEDGPYTTVAARVRNHQKARAANIYERGTVIRDIYAVRGQVLPGNSGGPLLAPDGTVLGVVFAAAIGDSDTGYVLSAAEVAQSASVGTVAVAPVSTQGCD</sequence>
<evidence type="ECO:0000256" key="5">
    <source>
        <dbReference type="SAM" id="Phobius"/>
    </source>
</evidence>